<feature type="binding site" evidence="10">
    <location>
        <position position="121"/>
    </location>
    <ligand>
        <name>Mn(2+)</name>
        <dbReference type="ChEBI" id="CHEBI:29035"/>
    </ligand>
</feature>
<dbReference type="GO" id="GO:0004452">
    <property type="term" value="F:isopentenyl-diphosphate delta-isomerase activity"/>
    <property type="evidence" value="ECO:0007669"/>
    <property type="project" value="UniProtKB-UniRule"/>
</dbReference>
<feature type="active site" evidence="10 11">
    <location>
        <position position="76"/>
    </location>
</feature>
<dbReference type="InterPro" id="IPR015797">
    <property type="entry name" value="NUDIX_hydrolase-like_dom_sf"/>
</dbReference>
<evidence type="ECO:0000256" key="5">
    <source>
        <dbReference type="ARBA" id="ARBA00022723"/>
    </source>
</evidence>
<gene>
    <name evidence="10" type="primary">idi</name>
    <name evidence="13" type="ORF">CNE99_00860</name>
</gene>
<evidence type="ECO:0000256" key="8">
    <source>
        <dbReference type="ARBA" id="ARBA00023229"/>
    </source>
</evidence>
<dbReference type="PROSITE" id="PS51462">
    <property type="entry name" value="NUDIX"/>
    <property type="match status" value="1"/>
</dbReference>
<evidence type="ECO:0000256" key="10">
    <source>
        <dbReference type="HAMAP-Rule" id="MF_00202"/>
    </source>
</evidence>
<feature type="binding site" evidence="10">
    <location>
        <position position="34"/>
    </location>
    <ligand>
        <name>Mn(2+)</name>
        <dbReference type="ChEBI" id="CHEBI:29035"/>
    </ligand>
</feature>
<evidence type="ECO:0000313" key="13">
    <source>
        <dbReference type="EMBL" id="PDH41915.1"/>
    </source>
</evidence>
<evidence type="ECO:0000256" key="11">
    <source>
        <dbReference type="PIRSR" id="PIRSR018427-1"/>
    </source>
</evidence>
<evidence type="ECO:0000256" key="3">
    <source>
        <dbReference type="ARBA" id="ARBA00012057"/>
    </source>
</evidence>
<evidence type="ECO:0000313" key="14">
    <source>
        <dbReference type="Proteomes" id="UP000219327"/>
    </source>
</evidence>
<dbReference type="PANTHER" id="PTHR10885:SF0">
    <property type="entry name" value="ISOPENTENYL-DIPHOSPHATE DELTA-ISOMERASE"/>
    <property type="match status" value="1"/>
</dbReference>
<evidence type="ECO:0000256" key="6">
    <source>
        <dbReference type="ARBA" id="ARBA00022842"/>
    </source>
</evidence>
<reference evidence="13 14" key="1">
    <citation type="submission" date="2017-08" db="EMBL/GenBank/DDBJ databases">
        <title>Fine stratification of microbial communities through a metagenomic profile of the photic zone.</title>
        <authorList>
            <person name="Haro-Moreno J.M."/>
            <person name="Lopez-Perez M."/>
            <person name="De La Torre J."/>
            <person name="Picazo A."/>
            <person name="Camacho A."/>
            <person name="Rodriguez-Valera F."/>
        </authorList>
    </citation>
    <scope>NUCLEOTIDE SEQUENCE [LARGE SCALE GENOMIC DNA]</scope>
    <source>
        <strain evidence="13">MED-G24</strain>
    </source>
</reference>
<dbReference type="Pfam" id="PF00293">
    <property type="entry name" value="NUDIX"/>
    <property type="match status" value="1"/>
</dbReference>
<dbReference type="InterPro" id="IPR056375">
    <property type="entry name" value="Idi_bact"/>
</dbReference>
<feature type="binding site" evidence="10">
    <location>
        <position position="96"/>
    </location>
    <ligand>
        <name>Mg(2+)</name>
        <dbReference type="ChEBI" id="CHEBI:18420"/>
    </ligand>
</feature>
<comment type="similarity">
    <text evidence="2 10">Belongs to the IPP isomerase type 1 family.</text>
</comment>
<keyword evidence="9 10" id="KW-0413">Isomerase</keyword>
<comment type="cofactor">
    <cofactor evidence="10">
        <name>Mg(2+)</name>
        <dbReference type="ChEBI" id="CHEBI:18420"/>
    </cofactor>
    <text evidence="10">Binds 1 Mg(2+) ion per subunit. The magnesium ion binds only when substrate is bound.</text>
</comment>
<dbReference type="GO" id="GO:0046872">
    <property type="term" value="F:metal ion binding"/>
    <property type="evidence" value="ECO:0007669"/>
    <property type="project" value="UniProtKB-KW"/>
</dbReference>
<dbReference type="GO" id="GO:0050992">
    <property type="term" value="P:dimethylallyl diphosphate biosynthetic process"/>
    <property type="evidence" value="ECO:0007669"/>
    <property type="project" value="UniProtKB-UniRule"/>
</dbReference>
<dbReference type="HAMAP" id="MF_00202">
    <property type="entry name" value="Idi"/>
    <property type="match status" value="1"/>
</dbReference>
<dbReference type="UniPathway" id="UPA00059">
    <property type="reaction ID" value="UER00104"/>
</dbReference>
<feature type="binding site" evidence="10">
    <location>
        <position position="41"/>
    </location>
    <ligand>
        <name>Mn(2+)</name>
        <dbReference type="ChEBI" id="CHEBI:29035"/>
    </ligand>
</feature>
<dbReference type="InterPro" id="IPR011876">
    <property type="entry name" value="IsopentenylPP_isomerase_typ1"/>
</dbReference>
<dbReference type="SUPFAM" id="SSF55811">
    <property type="entry name" value="Nudix"/>
    <property type="match status" value="1"/>
</dbReference>
<dbReference type="NCBIfam" id="TIGR02150">
    <property type="entry name" value="IPP_isom_1"/>
    <property type="match status" value="1"/>
</dbReference>
<evidence type="ECO:0000256" key="1">
    <source>
        <dbReference type="ARBA" id="ARBA00004826"/>
    </source>
</evidence>
<evidence type="ECO:0000256" key="9">
    <source>
        <dbReference type="ARBA" id="ARBA00023235"/>
    </source>
</evidence>
<dbReference type="GO" id="GO:0009240">
    <property type="term" value="P:isopentenyl diphosphate biosynthetic process"/>
    <property type="evidence" value="ECO:0007669"/>
    <property type="project" value="TreeGrafter"/>
</dbReference>
<keyword evidence="7 10" id="KW-0464">Manganese</keyword>
<evidence type="ECO:0000256" key="2">
    <source>
        <dbReference type="ARBA" id="ARBA00007579"/>
    </source>
</evidence>
<evidence type="ECO:0000259" key="12">
    <source>
        <dbReference type="PROSITE" id="PS51462"/>
    </source>
</evidence>
<feature type="binding site" evidence="10">
    <location>
        <position position="78"/>
    </location>
    <ligand>
        <name>Mn(2+)</name>
        <dbReference type="ChEBI" id="CHEBI:29035"/>
    </ligand>
</feature>
<dbReference type="GO" id="GO:0005737">
    <property type="term" value="C:cytoplasm"/>
    <property type="evidence" value="ECO:0007669"/>
    <property type="project" value="UniProtKB-SubCell"/>
</dbReference>
<dbReference type="InterPro" id="IPR000086">
    <property type="entry name" value="NUDIX_hydrolase_dom"/>
</dbReference>
<dbReference type="PANTHER" id="PTHR10885">
    <property type="entry name" value="ISOPENTENYL-DIPHOSPHATE DELTA-ISOMERASE"/>
    <property type="match status" value="1"/>
</dbReference>
<keyword evidence="8 10" id="KW-0414">Isoprene biosynthesis</keyword>
<comment type="subcellular location">
    <subcellularLocation>
        <location evidence="10">Cytoplasm</location>
    </subcellularLocation>
</comment>
<dbReference type="Gene3D" id="3.90.79.10">
    <property type="entry name" value="Nucleoside Triphosphate Pyrophosphohydrolase"/>
    <property type="match status" value="1"/>
</dbReference>
<dbReference type="AlphaFoldDB" id="A0A2A5WZF1"/>
<comment type="caution">
    <text evidence="13">The sequence shown here is derived from an EMBL/GenBank/DDBJ whole genome shotgun (WGS) entry which is preliminary data.</text>
</comment>
<sequence length="188" mass="21274">MTELMPVVSSDQEALILVDEEDREIGSQSKLACHEGDGVLHRAFSVFLFTKDGEVLLQRRSPAKRLWPGFWSNACCSHPRMGEVMSEAVQRRMHQELGVAAQVQCVYKFIYQASFSDVGSEHELCSVWVGDVDMASLQPNTNEISEVRLLSAAELTYVLAAKPDEFTPWLRMEWTRLTQEFPEHLPTG</sequence>
<proteinExistence type="inferred from homology"/>
<keyword evidence="5 10" id="KW-0479">Metal-binding</keyword>
<dbReference type="NCBIfam" id="NF002995">
    <property type="entry name" value="PRK03759.1"/>
    <property type="match status" value="1"/>
</dbReference>
<comment type="pathway">
    <text evidence="1 10">Isoprenoid biosynthesis; dimethylallyl diphosphate biosynthesis; dimethylallyl diphosphate from isopentenyl diphosphate: step 1/1.</text>
</comment>
<comment type="function">
    <text evidence="10">Catalyzes the 1,3-allylic rearrangement of the homoallylic substrate isopentenyl (IPP) to its highly electrophilic allylic isomer, dimethylallyl diphosphate (DMAPP).</text>
</comment>
<dbReference type="EC" id="5.3.3.2" evidence="3 10"/>
<evidence type="ECO:0000256" key="7">
    <source>
        <dbReference type="ARBA" id="ARBA00023211"/>
    </source>
</evidence>
<dbReference type="PIRSF" id="PIRSF018427">
    <property type="entry name" value="Isopntndiph_ism"/>
    <property type="match status" value="1"/>
</dbReference>
<dbReference type="CDD" id="cd02885">
    <property type="entry name" value="NUDIX_IPP_Isomerase"/>
    <property type="match status" value="1"/>
</dbReference>
<dbReference type="EMBL" id="NTKD01000002">
    <property type="protein sequence ID" value="PDH41915.1"/>
    <property type="molecule type" value="Genomic_DNA"/>
</dbReference>
<accession>A0A2A5WZF1</accession>
<organism evidence="13 14">
    <name type="scientific">OM182 bacterium MED-G24</name>
    <dbReference type="NCBI Taxonomy" id="1986255"/>
    <lineage>
        <taxon>Bacteria</taxon>
        <taxon>Pseudomonadati</taxon>
        <taxon>Pseudomonadota</taxon>
        <taxon>Gammaproteobacteria</taxon>
        <taxon>OMG group</taxon>
        <taxon>OM182 clade</taxon>
    </lineage>
</organism>
<protein>
    <recommendedName>
        <fullName evidence="3 10">Isopentenyl-diphosphate Delta-isomerase</fullName>
        <shortName evidence="10">IPP isomerase</shortName>
        <ecNumber evidence="3 10">5.3.3.2</ecNumber>
    </recommendedName>
    <alternativeName>
        <fullName evidence="10">IPP:DMAPP isomerase</fullName>
    </alternativeName>
    <alternativeName>
        <fullName evidence="10">Isopentenyl pyrophosphate isomerase</fullName>
    </alternativeName>
</protein>
<feature type="active site" evidence="10 11">
    <location>
        <position position="123"/>
    </location>
</feature>
<name>A0A2A5WZF1_9GAMM</name>
<evidence type="ECO:0000256" key="4">
    <source>
        <dbReference type="ARBA" id="ARBA00022490"/>
    </source>
</evidence>
<keyword evidence="6 10" id="KW-0460">Magnesium</keyword>
<comment type="cofactor">
    <cofactor evidence="10">
        <name>Mn(2+)</name>
        <dbReference type="ChEBI" id="CHEBI:29035"/>
    </cofactor>
    <text evidence="10">Binds 1 Mn(2+) ion per subunit.</text>
</comment>
<feature type="domain" description="Nudix hydrolase" evidence="12">
    <location>
        <begin position="39"/>
        <end position="172"/>
    </location>
</feature>
<feature type="binding site" evidence="10">
    <location>
        <position position="123"/>
    </location>
    <ligand>
        <name>Mn(2+)</name>
        <dbReference type="ChEBI" id="CHEBI:29035"/>
    </ligand>
</feature>
<keyword evidence="4 10" id="KW-0963">Cytoplasm</keyword>
<comment type="catalytic activity">
    <reaction evidence="10">
        <text>isopentenyl diphosphate = dimethylallyl diphosphate</text>
        <dbReference type="Rhea" id="RHEA:23284"/>
        <dbReference type="ChEBI" id="CHEBI:57623"/>
        <dbReference type="ChEBI" id="CHEBI:128769"/>
        <dbReference type="EC" id="5.3.3.2"/>
    </reaction>
</comment>
<dbReference type="Proteomes" id="UP000219327">
    <property type="component" value="Unassembled WGS sequence"/>
</dbReference>